<dbReference type="PANTHER" id="PTHR24220:SF689">
    <property type="entry name" value="LIPOPROTEIN-RELEASING SYSTEM ATP-BINDING PROTEIN LOLD"/>
    <property type="match status" value="1"/>
</dbReference>
<accession>A0ABP8E1K0</accession>
<evidence type="ECO:0000256" key="1">
    <source>
        <dbReference type="ARBA" id="ARBA00005417"/>
    </source>
</evidence>
<reference evidence="6" key="1">
    <citation type="journal article" date="2019" name="Int. J. Syst. Evol. Microbiol.">
        <title>The Global Catalogue of Microorganisms (GCM) 10K type strain sequencing project: providing services to taxonomists for standard genome sequencing and annotation.</title>
        <authorList>
            <consortium name="The Broad Institute Genomics Platform"/>
            <consortium name="The Broad Institute Genome Sequencing Center for Infectious Disease"/>
            <person name="Wu L."/>
            <person name="Ma J."/>
        </authorList>
    </citation>
    <scope>NUCLEOTIDE SEQUENCE [LARGE SCALE GENOMIC DNA]</scope>
    <source>
        <strain evidence="6">JCM 17442</strain>
    </source>
</reference>
<dbReference type="PROSITE" id="PS00211">
    <property type="entry name" value="ABC_TRANSPORTER_1"/>
    <property type="match status" value="1"/>
</dbReference>
<dbReference type="InterPro" id="IPR003593">
    <property type="entry name" value="AAA+_ATPase"/>
</dbReference>
<comment type="caution">
    <text evidence="5">The sequence shown here is derived from an EMBL/GenBank/DDBJ whole genome shotgun (WGS) entry which is preliminary data.</text>
</comment>
<dbReference type="InterPro" id="IPR027417">
    <property type="entry name" value="P-loop_NTPase"/>
</dbReference>
<dbReference type="InterPro" id="IPR003439">
    <property type="entry name" value="ABC_transporter-like_ATP-bd"/>
</dbReference>
<dbReference type="GO" id="GO:0005524">
    <property type="term" value="F:ATP binding"/>
    <property type="evidence" value="ECO:0007669"/>
    <property type="project" value="UniProtKB-KW"/>
</dbReference>
<dbReference type="InterPro" id="IPR015854">
    <property type="entry name" value="ABC_transpr_LolD-like"/>
</dbReference>
<dbReference type="SMART" id="SM00382">
    <property type="entry name" value="AAA"/>
    <property type="match status" value="1"/>
</dbReference>
<organism evidence="5 6">
    <name type="scientific">Frondihabitans peucedani</name>
    <dbReference type="NCBI Taxonomy" id="598626"/>
    <lineage>
        <taxon>Bacteria</taxon>
        <taxon>Bacillati</taxon>
        <taxon>Actinomycetota</taxon>
        <taxon>Actinomycetes</taxon>
        <taxon>Micrococcales</taxon>
        <taxon>Microbacteriaceae</taxon>
        <taxon>Frondihabitans</taxon>
    </lineage>
</organism>
<protein>
    <submittedName>
        <fullName evidence="5">ATP-binding cassette domain-containing protein</fullName>
    </submittedName>
</protein>
<comment type="similarity">
    <text evidence="1">Belongs to the ABC transporter superfamily.</text>
</comment>
<evidence type="ECO:0000256" key="3">
    <source>
        <dbReference type="ARBA" id="ARBA00022840"/>
    </source>
</evidence>
<evidence type="ECO:0000256" key="2">
    <source>
        <dbReference type="ARBA" id="ARBA00022741"/>
    </source>
</evidence>
<keyword evidence="6" id="KW-1185">Reference proteome</keyword>
<keyword evidence="3 5" id="KW-0067">ATP-binding</keyword>
<keyword evidence="2" id="KW-0547">Nucleotide-binding</keyword>
<evidence type="ECO:0000313" key="5">
    <source>
        <dbReference type="EMBL" id="GAA4266082.1"/>
    </source>
</evidence>
<name>A0ABP8E1K0_9MICO</name>
<proteinExistence type="inferred from homology"/>
<dbReference type="EMBL" id="BAABAU010000001">
    <property type="protein sequence ID" value="GAA4266082.1"/>
    <property type="molecule type" value="Genomic_DNA"/>
</dbReference>
<dbReference type="PANTHER" id="PTHR24220">
    <property type="entry name" value="IMPORT ATP-BINDING PROTEIN"/>
    <property type="match status" value="1"/>
</dbReference>
<sequence>MTGGLEVRTVEIRLPSGHLLPPLTETLAGGEIVAVTGGAGSGKSSVLVVLAGRAAPAAGEVLLDGTPIEPGTAGVLTQQHELVGGLTAVENVSVRVLGRDGRRAPRRSGSLVEPVEDLLAALALPRASWHNLVEQLSGGQQQRVALARSLVGSPPLLVLDEPTSELDAASADIVWAALERAASAGAVVVLATDDPALLGRVTRQLSLVRPTSQ</sequence>
<dbReference type="Gene3D" id="3.40.50.300">
    <property type="entry name" value="P-loop containing nucleotide triphosphate hydrolases"/>
    <property type="match status" value="1"/>
</dbReference>
<dbReference type="Proteomes" id="UP001501594">
    <property type="component" value="Unassembled WGS sequence"/>
</dbReference>
<evidence type="ECO:0000259" key="4">
    <source>
        <dbReference type="PROSITE" id="PS50893"/>
    </source>
</evidence>
<dbReference type="SUPFAM" id="SSF52540">
    <property type="entry name" value="P-loop containing nucleoside triphosphate hydrolases"/>
    <property type="match status" value="1"/>
</dbReference>
<dbReference type="RefSeq" id="WP_344794993.1">
    <property type="nucleotide sequence ID" value="NZ_BAABAU010000001.1"/>
</dbReference>
<dbReference type="InterPro" id="IPR017871">
    <property type="entry name" value="ABC_transporter-like_CS"/>
</dbReference>
<gene>
    <name evidence="5" type="ORF">GCM10022256_16940</name>
</gene>
<feature type="domain" description="ABC transporter" evidence="4">
    <location>
        <begin position="5"/>
        <end position="210"/>
    </location>
</feature>
<dbReference type="PROSITE" id="PS50893">
    <property type="entry name" value="ABC_TRANSPORTER_2"/>
    <property type="match status" value="1"/>
</dbReference>
<dbReference type="Pfam" id="PF00005">
    <property type="entry name" value="ABC_tran"/>
    <property type="match status" value="1"/>
</dbReference>
<evidence type="ECO:0000313" key="6">
    <source>
        <dbReference type="Proteomes" id="UP001501594"/>
    </source>
</evidence>